<dbReference type="GO" id="GO:0015074">
    <property type="term" value="P:DNA integration"/>
    <property type="evidence" value="ECO:0007669"/>
    <property type="project" value="UniProtKB-KW"/>
</dbReference>
<comment type="similarity">
    <text evidence="1">Belongs to the 'phage' integrase family.</text>
</comment>
<dbReference type="Gene3D" id="1.10.443.10">
    <property type="entry name" value="Intergrase catalytic core"/>
    <property type="match status" value="1"/>
</dbReference>
<dbReference type="SUPFAM" id="SSF56349">
    <property type="entry name" value="DNA breaking-rejoining enzymes"/>
    <property type="match status" value="1"/>
</dbReference>
<dbReference type="CDD" id="cd00397">
    <property type="entry name" value="DNA_BRE_C"/>
    <property type="match status" value="1"/>
</dbReference>
<keyword evidence="2" id="KW-0229">DNA integration</keyword>
<evidence type="ECO:0000256" key="2">
    <source>
        <dbReference type="ARBA" id="ARBA00022908"/>
    </source>
</evidence>
<keyword evidence="4" id="KW-0233">DNA recombination</keyword>
<dbReference type="InterPro" id="IPR011010">
    <property type="entry name" value="DNA_brk_join_enz"/>
</dbReference>
<keyword evidence="3" id="KW-0238">DNA-binding</keyword>
<dbReference type="InterPro" id="IPR050808">
    <property type="entry name" value="Phage_Integrase"/>
</dbReference>
<keyword evidence="7" id="KW-1185">Reference proteome</keyword>
<dbReference type="EMBL" id="AP023213">
    <property type="protein sequence ID" value="BCG46560.1"/>
    <property type="molecule type" value="Genomic_DNA"/>
</dbReference>
<accession>A0A6S6LZT5</accession>
<evidence type="ECO:0000259" key="5">
    <source>
        <dbReference type="PROSITE" id="PS51898"/>
    </source>
</evidence>
<dbReference type="AlphaFoldDB" id="A0A6S6LZT5"/>
<name>A0A6S6LZT5_9BACT</name>
<dbReference type="InterPro" id="IPR002104">
    <property type="entry name" value="Integrase_catalytic"/>
</dbReference>
<proteinExistence type="inferred from homology"/>
<dbReference type="PROSITE" id="PS51898">
    <property type="entry name" value="TYR_RECOMBINASE"/>
    <property type="match status" value="1"/>
</dbReference>
<organism evidence="6 7">
    <name type="scientific">Citrifermentans bremense</name>
    <dbReference type="NCBI Taxonomy" id="60035"/>
    <lineage>
        <taxon>Bacteria</taxon>
        <taxon>Pseudomonadati</taxon>
        <taxon>Thermodesulfobacteriota</taxon>
        <taxon>Desulfuromonadia</taxon>
        <taxon>Geobacterales</taxon>
        <taxon>Geobacteraceae</taxon>
        <taxon>Citrifermentans</taxon>
    </lineage>
</organism>
<dbReference type="Proteomes" id="UP000515472">
    <property type="component" value="Chromosome"/>
</dbReference>
<protein>
    <recommendedName>
        <fullName evidence="5">Tyr recombinase domain-containing protein</fullName>
    </recommendedName>
</protein>
<reference evidence="6 7" key="1">
    <citation type="submission" date="2020-06" db="EMBL/GenBank/DDBJ databases">
        <title>Interaction of electrochemicaly active bacteria, Geobacter bremensis R4 on different carbon anode.</title>
        <authorList>
            <person name="Meng L."/>
            <person name="Yoshida N."/>
        </authorList>
    </citation>
    <scope>NUCLEOTIDE SEQUENCE [LARGE SCALE GENOMIC DNA]</scope>
    <source>
        <strain evidence="6 7">R4</strain>
    </source>
</reference>
<evidence type="ECO:0000256" key="4">
    <source>
        <dbReference type="ARBA" id="ARBA00023172"/>
    </source>
</evidence>
<gene>
    <name evidence="6" type="ORF">GEOBRER4_n1361</name>
</gene>
<dbReference type="PANTHER" id="PTHR30629">
    <property type="entry name" value="PROPHAGE INTEGRASE"/>
    <property type="match status" value="1"/>
</dbReference>
<dbReference type="Pfam" id="PF00589">
    <property type="entry name" value="Phage_integrase"/>
    <property type="match status" value="1"/>
</dbReference>
<dbReference type="PANTHER" id="PTHR30629:SF2">
    <property type="entry name" value="PROPHAGE INTEGRASE INTS-RELATED"/>
    <property type="match status" value="1"/>
</dbReference>
<evidence type="ECO:0000256" key="3">
    <source>
        <dbReference type="ARBA" id="ARBA00023125"/>
    </source>
</evidence>
<dbReference type="GO" id="GO:0003677">
    <property type="term" value="F:DNA binding"/>
    <property type="evidence" value="ECO:0007669"/>
    <property type="project" value="UniProtKB-KW"/>
</dbReference>
<dbReference type="RefSeq" id="WP_185244738.1">
    <property type="nucleotide sequence ID" value="NZ_AP023213.1"/>
</dbReference>
<evidence type="ECO:0000313" key="7">
    <source>
        <dbReference type="Proteomes" id="UP000515472"/>
    </source>
</evidence>
<dbReference type="Gene3D" id="1.10.150.130">
    <property type="match status" value="1"/>
</dbReference>
<dbReference type="InterPro" id="IPR010998">
    <property type="entry name" value="Integrase_recombinase_N"/>
</dbReference>
<dbReference type="InterPro" id="IPR013762">
    <property type="entry name" value="Integrase-like_cat_sf"/>
</dbReference>
<dbReference type="GO" id="GO:0006310">
    <property type="term" value="P:DNA recombination"/>
    <property type="evidence" value="ECO:0007669"/>
    <property type="project" value="UniProtKB-KW"/>
</dbReference>
<evidence type="ECO:0000256" key="1">
    <source>
        <dbReference type="ARBA" id="ARBA00008857"/>
    </source>
</evidence>
<evidence type="ECO:0000313" key="6">
    <source>
        <dbReference type="EMBL" id="BCG46560.1"/>
    </source>
</evidence>
<sequence length="409" mass="46374">MASLKKRGRAFYAQYYENGKQKRVNLHTESLQVAKEKLRQIESAQFREEEIPLTTKTPIGEILEKYIKYRSGHSRDKNIPKVNTYLRGAFGPICEALQVRNQAVAQKAVKRPSVDVAPIISISNVEQLSAEVLSTFLSDLITKKAVSPKTVNHYRQTIITLANWAQREGGVRFPGGKNPVADVRCYKVPKRGITFMKLKEIRAQLHVLANDIQLQTMVAVYIYAGLRREEALWLTPDDFEWDMGNHGVIMVRGKSIEGKEWMPKTGADRVVPISKTLREYLDSFLKIRKPGVWFFSAPKGGQWDPDNFSELLRKNNSQHDLSWSCLDFRHTFGSQLAMKGESLFKISTIMGNSPDICRKHYAAIMPESLLETVEFPVDRDSVAPVSAKSDESAEAPLRRGPLKLVVNNR</sequence>
<dbReference type="KEGG" id="gbn:GEOBRER4_13100"/>
<feature type="domain" description="Tyr recombinase" evidence="5">
    <location>
        <begin position="191"/>
        <end position="374"/>
    </location>
</feature>